<evidence type="ECO:0000313" key="1">
    <source>
        <dbReference type="EMBL" id="MDO3677568.1"/>
    </source>
</evidence>
<accession>A0ABT8V940</accession>
<comment type="caution">
    <text evidence="1">The sequence shown here is derived from an EMBL/GenBank/DDBJ whole genome shotgun (WGS) entry which is preliminary data.</text>
</comment>
<dbReference type="Proteomes" id="UP001168883">
    <property type="component" value="Unassembled WGS sequence"/>
</dbReference>
<dbReference type="Gene3D" id="3.40.50.720">
    <property type="entry name" value="NAD(P)-binding Rossmann-like Domain"/>
    <property type="match status" value="1"/>
</dbReference>
<sequence length="93" mass="10418">MRDRTVIVTGANFGMRLAAAGVPARLGAHVIRACRSRERGVQTLQEAQRQRGSDRLRLMKLDLGVDRATGFGRRIHARLRPFFLAPEALARRP</sequence>
<dbReference type="RefSeq" id="WP_302878297.1">
    <property type="nucleotide sequence ID" value="NZ_JARLKN010000026.1"/>
</dbReference>
<dbReference type="InterPro" id="IPR036291">
    <property type="entry name" value="NAD(P)-bd_dom_sf"/>
</dbReference>
<proteinExistence type="predicted"/>
<keyword evidence="2" id="KW-1185">Reference proteome</keyword>
<gene>
    <name evidence="1" type="ORF">Q3C12_11210</name>
</gene>
<reference evidence="1" key="1">
    <citation type="submission" date="2023-07" db="EMBL/GenBank/DDBJ databases">
        <authorList>
            <person name="Aktuganov G."/>
            <person name="Boyko T."/>
            <person name="Delegan Y."/>
            <person name="Galimzianova N."/>
            <person name="Gilvanova E."/>
            <person name="Korobov V."/>
            <person name="Kuzmina L."/>
            <person name="Melentiev A."/>
            <person name="Milman P."/>
            <person name="Ryabova A."/>
            <person name="Stupak E."/>
            <person name="Yasakov T."/>
            <person name="Zharikova N."/>
            <person name="Zhurenko E."/>
        </authorList>
    </citation>
    <scope>NUCLEOTIDE SEQUENCE</scope>
    <source>
        <strain evidence="1">IB-739</strain>
    </source>
</reference>
<name>A0ABT8V940_9BACL</name>
<protein>
    <recommendedName>
        <fullName evidence="3">SDR family NAD(P)-dependent oxidoreductase</fullName>
    </recommendedName>
</protein>
<organism evidence="1 2">
    <name type="scientific">Paenibacillus ehimensis</name>
    <dbReference type="NCBI Taxonomy" id="79264"/>
    <lineage>
        <taxon>Bacteria</taxon>
        <taxon>Bacillati</taxon>
        <taxon>Bacillota</taxon>
        <taxon>Bacilli</taxon>
        <taxon>Bacillales</taxon>
        <taxon>Paenibacillaceae</taxon>
        <taxon>Paenibacillus</taxon>
    </lineage>
</organism>
<evidence type="ECO:0000313" key="2">
    <source>
        <dbReference type="Proteomes" id="UP001168883"/>
    </source>
</evidence>
<dbReference type="EMBL" id="JAUMKJ010000011">
    <property type="protein sequence ID" value="MDO3677568.1"/>
    <property type="molecule type" value="Genomic_DNA"/>
</dbReference>
<dbReference type="SUPFAM" id="SSF51735">
    <property type="entry name" value="NAD(P)-binding Rossmann-fold domains"/>
    <property type="match status" value="1"/>
</dbReference>
<evidence type="ECO:0008006" key="3">
    <source>
        <dbReference type="Google" id="ProtNLM"/>
    </source>
</evidence>